<dbReference type="SMART" id="SM00320">
    <property type="entry name" value="WD40"/>
    <property type="match status" value="1"/>
</dbReference>
<accession>A0A3M7TAX5</accession>
<proteinExistence type="predicted"/>
<dbReference type="EMBL" id="REGN01000004">
    <property type="protein sequence ID" value="RNA45236.1"/>
    <property type="molecule type" value="Genomic_DNA"/>
</dbReference>
<dbReference type="InterPro" id="IPR001680">
    <property type="entry name" value="WD40_rpt"/>
</dbReference>
<protein>
    <submittedName>
        <fullName evidence="1">Uncharacterized protein</fullName>
    </submittedName>
</protein>
<dbReference type="InterPro" id="IPR036322">
    <property type="entry name" value="WD40_repeat_dom_sf"/>
</dbReference>
<keyword evidence="2" id="KW-1185">Reference proteome</keyword>
<dbReference type="Gene3D" id="2.130.10.10">
    <property type="entry name" value="YVTN repeat-like/Quinoprotein amine dehydrogenase"/>
    <property type="match status" value="1"/>
</dbReference>
<gene>
    <name evidence="1" type="ORF">BpHYR1_053805</name>
</gene>
<organism evidence="1 2">
    <name type="scientific">Brachionus plicatilis</name>
    <name type="common">Marine rotifer</name>
    <name type="synonym">Brachionus muelleri</name>
    <dbReference type="NCBI Taxonomy" id="10195"/>
    <lineage>
        <taxon>Eukaryota</taxon>
        <taxon>Metazoa</taxon>
        <taxon>Spiralia</taxon>
        <taxon>Gnathifera</taxon>
        <taxon>Rotifera</taxon>
        <taxon>Eurotatoria</taxon>
        <taxon>Monogononta</taxon>
        <taxon>Pseudotrocha</taxon>
        <taxon>Ploima</taxon>
        <taxon>Brachionidae</taxon>
        <taxon>Brachionus</taxon>
    </lineage>
</organism>
<dbReference type="Pfam" id="PF00400">
    <property type="entry name" value="WD40"/>
    <property type="match status" value="1"/>
</dbReference>
<sequence length="91" mass="10482">MIFGGTDDQTIKVLRERERAKPLLFVEVLIKQPVLKIEKDFCIKTLKGHTYSVNCLAIFDNKTFISGSLDETIKVSNNFHQRFKIKPIINS</sequence>
<reference evidence="1 2" key="1">
    <citation type="journal article" date="2018" name="Sci. Rep.">
        <title>Genomic signatures of local adaptation to the degree of environmental predictability in rotifers.</title>
        <authorList>
            <person name="Franch-Gras L."/>
            <person name="Hahn C."/>
            <person name="Garcia-Roger E.M."/>
            <person name="Carmona M.J."/>
            <person name="Serra M."/>
            <person name="Gomez A."/>
        </authorList>
    </citation>
    <scope>NUCLEOTIDE SEQUENCE [LARGE SCALE GENOMIC DNA]</scope>
    <source>
        <strain evidence="1">HYR1</strain>
    </source>
</reference>
<dbReference type="SUPFAM" id="SSF50978">
    <property type="entry name" value="WD40 repeat-like"/>
    <property type="match status" value="1"/>
</dbReference>
<evidence type="ECO:0000313" key="1">
    <source>
        <dbReference type="EMBL" id="RNA45236.1"/>
    </source>
</evidence>
<comment type="caution">
    <text evidence="1">The sequence shown here is derived from an EMBL/GenBank/DDBJ whole genome shotgun (WGS) entry which is preliminary data.</text>
</comment>
<dbReference type="AlphaFoldDB" id="A0A3M7TAX5"/>
<evidence type="ECO:0000313" key="2">
    <source>
        <dbReference type="Proteomes" id="UP000276133"/>
    </source>
</evidence>
<dbReference type="InterPro" id="IPR015943">
    <property type="entry name" value="WD40/YVTN_repeat-like_dom_sf"/>
</dbReference>
<name>A0A3M7TAX5_BRAPC</name>
<dbReference type="Proteomes" id="UP000276133">
    <property type="component" value="Unassembled WGS sequence"/>
</dbReference>